<comment type="pathway">
    <text evidence="2 10">Cofactor biosynthesis; NAD(+) biosynthesis; deamido-NAD(+) from nicotinate D-ribonucleotide: step 1/1.</text>
</comment>
<dbReference type="EC" id="2.7.7.18" evidence="10"/>
<dbReference type="HAMAP" id="MF_00244">
    <property type="entry name" value="NaMN_adenylyltr"/>
    <property type="match status" value="1"/>
</dbReference>
<sequence length="204" mass="22833">MRLGIFGGTFDPIHIGHLVVAQVALEEAGLDRVLFVPAGVNPLKVGRTVTDGSHRLKMVELAIADSPQFGVTSWELDRPGPSFTVDTVEHIREQHPDDELFLIIGADNLRLLPKWKSVERILEQATLLALNRPGEDLKTSCQMVLALYPHINESVRIVDMPGLDISSTWLRDRLCHNLSVKHLLPAEVIRYSEENKLYDDSVSQ</sequence>
<keyword evidence="4 10" id="KW-0808">Transferase</keyword>
<keyword evidence="7 10" id="KW-0067">ATP-binding</keyword>
<name>A0A074LWD3_9BACL</name>
<evidence type="ECO:0000313" key="13">
    <source>
        <dbReference type="Proteomes" id="UP000027931"/>
    </source>
</evidence>
<dbReference type="InterPro" id="IPR004821">
    <property type="entry name" value="Cyt_trans-like"/>
</dbReference>
<dbReference type="GO" id="GO:0005524">
    <property type="term" value="F:ATP binding"/>
    <property type="evidence" value="ECO:0007669"/>
    <property type="project" value="UniProtKB-KW"/>
</dbReference>
<dbReference type="RefSeq" id="WP_038083414.1">
    <property type="nucleotide sequence ID" value="NZ_JMIR01000001.1"/>
</dbReference>
<dbReference type="Gene3D" id="3.40.50.620">
    <property type="entry name" value="HUPs"/>
    <property type="match status" value="1"/>
</dbReference>
<evidence type="ECO:0000256" key="5">
    <source>
        <dbReference type="ARBA" id="ARBA00022695"/>
    </source>
</evidence>
<keyword evidence="5 10" id="KW-0548">Nucleotidyltransferase</keyword>
<dbReference type="Proteomes" id="UP000027931">
    <property type="component" value="Unassembled WGS sequence"/>
</dbReference>
<dbReference type="OrthoDB" id="5295945at2"/>
<dbReference type="GO" id="GO:0009435">
    <property type="term" value="P:NAD+ biosynthetic process"/>
    <property type="evidence" value="ECO:0007669"/>
    <property type="project" value="UniProtKB-UniRule"/>
</dbReference>
<dbReference type="NCBIfam" id="TIGR00482">
    <property type="entry name" value="nicotinate (nicotinamide) nucleotide adenylyltransferase"/>
    <property type="match status" value="1"/>
</dbReference>
<evidence type="ECO:0000256" key="10">
    <source>
        <dbReference type="HAMAP-Rule" id="MF_00244"/>
    </source>
</evidence>
<organism evidence="12 13">
    <name type="scientific">Tumebacillus flagellatus</name>
    <dbReference type="NCBI Taxonomy" id="1157490"/>
    <lineage>
        <taxon>Bacteria</taxon>
        <taxon>Bacillati</taxon>
        <taxon>Bacillota</taxon>
        <taxon>Bacilli</taxon>
        <taxon>Bacillales</taxon>
        <taxon>Alicyclobacillaceae</taxon>
        <taxon>Tumebacillus</taxon>
    </lineage>
</organism>
<dbReference type="NCBIfam" id="TIGR00125">
    <property type="entry name" value="cyt_tran_rel"/>
    <property type="match status" value="1"/>
</dbReference>
<keyword evidence="8 10" id="KW-0520">NAD</keyword>
<evidence type="ECO:0000256" key="2">
    <source>
        <dbReference type="ARBA" id="ARBA00005019"/>
    </source>
</evidence>
<proteinExistence type="inferred from homology"/>
<comment type="similarity">
    <text evidence="10">Belongs to the NadD family.</text>
</comment>
<reference evidence="12 13" key="1">
    <citation type="journal article" date="2013" name="Int. J. Syst. Evol. Microbiol.">
        <title>Tumebacillus flagellatus sp. nov., an alpha-amylase/pullulanase-producing bacterium isolated from cassava wastewater.</title>
        <authorList>
            <person name="Wang Q."/>
            <person name="Xie N."/>
            <person name="Qin Y."/>
            <person name="Shen N."/>
            <person name="Zhu J."/>
            <person name="Mi H."/>
            <person name="Huang R."/>
        </authorList>
    </citation>
    <scope>NUCLEOTIDE SEQUENCE [LARGE SCALE GENOMIC DNA]</scope>
    <source>
        <strain evidence="12 13">GST4</strain>
    </source>
</reference>
<dbReference type="InterPro" id="IPR005248">
    <property type="entry name" value="NadD/NMNAT"/>
</dbReference>
<evidence type="ECO:0000313" key="12">
    <source>
        <dbReference type="EMBL" id="KEO85164.1"/>
    </source>
</evidence>
<comment type="function">
    <text evidence="1 10">Catalyzes the reversible adenylation of nicotinate mononucleotide (NaMN) to nicotinic acid adenine dinucleotide (NaAD).</text>
</comment>
<dbReference type="STRING" id="1157490.EL26_00990"/>
<dbReference type="PANTHER" id="PTHR39321:SF3">
    <property type="entry name" value="PHOSPHOPANTETHEINE ADENYLYLTRANSFERASE"/>
    <property type="match status" value="1"/>
</dbReference>
<dbReference type="PANTHER" id="PTHR39321">
    <property type="entry name" value="NICOTINATE-NUCLEOTIDE ADENYLYLTRANSFERASE-RELATED"/>
    <property type="match status" value="1"/>
</dbReference>
<dbReference type="EMBL" id="JMIR01000001">
    <property type="protein sequence ID" value="KEO85164.1"/>
    <property type="molecule type" value="Genomic_DNA"/>
</dbReference>
<evidence type="ECO:0000256" key="7">
    <source>
        <dbReference type="ARBA" id="ARBA00022840"/>
    </source>
</evidence>
<evidence type="ECO:0000256" key="4">
    <source>
        <dbReference type="ARBA" id="ARBA00022679"/>
    </source>
</evidence>
<evidence type="ECO:0000256" key="3">
    <source>
        <dbReference type="ARBA" id="ARBA00022642"/>
    </source>
</evidence>
<evidence type="ECO:0000259" key="11">
    <source>
        <dbReference type="Pfam" id="PF01467"/>
    </source>
</evidence>
<dbReference type="InterPro" id="IPR014729">
    <property type="entry name" value="Rossmann-like_a/b/a_fold"/>
</dbReference>
<dbReference type="CDD" id="cd02165">
    <property type="entry name" value="NMNAT"/>
    <property type="match status" value="1"/>
</dbReference>
<dbReference type="SUPFAM" id="SSF52374">
    <property type="entry name" value="Nucleotidylyl transferase"/>
    <property type="match status" value="1"/>
</dbReference>
<keyword evidence="13" id="KW-1185">Reference proteome</keyword>
<dbReference type="Pfam" id="PF01467">
    <property type="entry name" value="CTP_transf_like"/>
    <property type="match status" value="1"/>
</dbReference>
<evidence type="ECO:0000256" key="9">
    <source>
        <dbReference type="ARBA" id="ARBA00048721"/>
    </source>
</evidence>
<dbReference type="NCBIfam" id="NF000840">
    <property type="entry name" value="PRK00071.1-3"/>
    <property type="match status" value="1"/>
</dbReference>
<dbReference type="eggNOG" id="COG1057">
    <property type="taxonomic scope" value="Bacteria"/>
</dbReference>
<gene>
    <name evidence="10" type="primary">nadD</name>
    <name evidence="12" type="ORF">EL26_00990</name>
</gene>
<keyword evidence="6 10" id="KW-0547">Nucleotide-binding</keyword>
<dbReference type="GO" id="GO:0004515">
    <property type="term" value="F:nicotinate-nucleotide adenylyltransferase activity"/>
    <property type="evidence" value="ECO:0007669"/>
    <property type="project" value="UniProtKB-UniRule"/>
</dbReference>
<evidence type="ECO:0000256" key="1">
    <source>
        <dbReference type="ARBA" id="ARBA00002324"/>
    </source>
</evidence>
<evidence type="ECO:0000256" key="6">
    <source>
        <dbReference type="ARBA" id="ARBA00022741"/>
    </source>
</evidence>
<dbReference type="UniPathway" id="UPA00253">
    <property type="reaction ID" value="UER00332"/>
</dbReference>
<dbReference type="AlphaFoldDB" id="A0A074LWD3"/>
<accession>A0A074LWD3</accession>
<evidence type="ECO:0000256" key="8">
    <source>
        <dbReference type="ARBA" id="ARBA00023027"/>
    </source>
</evidence>
<comment type="catalytic activity">
    <reaction evidence="9 10">
        <text>nicotinate beta-D-ribonucleotide + ATP + H(+) = deamido-NAD(+) + diphosphate</text>
        <dbReference type="Rhea" id="RHEA:22860"/>
        <dbReference type="ChEBI" id="CHEBI:15378"/>
        <dbReference type="ChEBI" id="CHEBI:30616"/>
        <dbReference type="ChEBI" id="CHEBI:33019"/>
        <dbReference type="ChEBI" id="CHEBI:57502"/>
        <dbReference type="ChEBI" id="CHEBI:58437"/>
        <dbReference type="EC" id="2.7.7.18"/>
    </reaction>
</comment>
<keyword evidence="3 10" id="KW-0662">Pyridine nucleotide biosynthesis</keyword>
<protein>
    <recommendedName>
        <fullName evidence="10">Probable nicotinate-nucleotide adenylyltransferase</fullName>
        <ecNumber evidence="10">2.7.7.18</ecNumber>
    </recommendedName>
    <alternativeName>
        <fullName evidence="10">Deamido-NAD(+) diphosphorylase</fullName>
    </alternativeName>
    <alternativeName>
        <fullName evidence="10">Deamido-NAD(+) pyrophosphorylase</fullName>
    </alternativeName>
    <alternativeName>
        <fullName evidence="10">Nicotinate mononucleotide adenylyltransferase</fullName>
        <shortName evidence="10">NaMN adenylyltransferase</shortName>
    </alternativeName>
</protein>
<feature type="domain" description="Cytidyltransferase-like" evidence="11">
    <location>
        <begin position="5"/>
        <end position="173"/>
    </location>
</feature>
<comment type="caution">
    <text evidence="12">The sequence shown here is derived from an EMBL/GenBank/DDBJ whole genome shotgun (WGS) entry which is preliminary data.</text>
</comment>